<sequence length="298" mass="34954">MPSPQSNNLPQSHKLTLTYHCSSVLIAVLCLVLLSGCSMLSLAYDYADWILLWRIDHYFNTSPQQEERLEPHVKELHRWHRIQELPLYARFLRDVQDQVKTGLSSESLDNLLLNYQELRGHLARQIAFHGASFLLNLQPEQQTYFQSVLKQENQELQEDFGETPEKRVAKRMESVLSILEFWVGHVSQEQTKTIRTFIQGFPDTTEAYLNYREFRQRQLLDVLMESRDATIVENRVAEWINSNGQDVPPEYYSGVQQWQEAVKTIILNIDQILSPTQRHHMISKLQKFIDELERLSLA</sequence>
<keyword evidence="1" id="KW-1133">Transmembrane helix</keyword>
<comment type="caution">
    <text evidence="2">The sequence shown here is derived from an EMBL/GenBank/DDBJ whole genome shotgun (WGS) entry which is preliminary data.</text>
</comment>
<dbReference type="RefSeq" id="WP_313832938.1">
    <property type="nucleotide sequence ID" value="NZ_JAQOUE010000001.1"/>
</dbReference>
<dbReference type="InterPro" id="IPR016875">
    <property type="entry name" value="UCP028200"/>
</dbReference>
<evidence type="ECO:0000313" key="3">
    <source>
        <dbReference type="Proteomes" id="UP001250932"/>
    </source>
</evidence>
<reference evidence="2 3" key="1">
    <citation type="journal article" date="2023" name="ISME J.">
        <title>Cultivation and genomic characterization of novel and ubiquitous marine nitrite-oxidizing bacteria from the Nitrospirales.</title>
        <authorList>
            <person name="Mueller A.J."/>
            <person name="Daebeler A."/>
            <person name="Herbold C.W."/>
            <person name="Kirkegaard R.H."/>
            <person name="Daims H."/>
        </authorList>
    </citation>
    <scope>NUCLEOTIDE SEQUENCE [LARGE SCALE GENOMIC DNA]</scope>
    <source>
        <strain evidence="2 3">EB</strain>
    </source>
</reference>
<dbReference type="Proteomes" id="UP001250932">
    <property type="component" value="Unassembled WGS sequence"/>
</dbReference>
<name>A0ABU3K7V3_9BACT</name>
<gene>
    <name evidence="2" type="ORF">PPG34_09170</name>
</gene>
<keyword evidence="1" id="KW-0472">Membrane</keyword>
<evidence type="ECO:0000256" key="1">
    <source>
        <dbReference type="SAM" id="Phobius"/>
    </source>
</evidence>
<feature type="transmembrane region" description="Helical" evidence="1">
    <location>
        <begin position="24"/>
        <end position="44"/>
    </location>
</feature>
<dbReference type="Pfam" id="PF19795">
    <property type="entry name" value="DUF6279"/>
    <property type="match status" value="1"/>
</dbReference>
<proteinExistence type="predicted"/>
<evidence type="ECO:0000313" key="2">
    <source>
        <dbReference type="EMBL" id="MDT7042524.1"/>
    </source>
</evidence>
<keyword evidence="2" id="KW-0449">Lipoprotein</keyword>
<keyword evidence="1" id="KW-0812">Transmembrane</keyword>
<dbReference type="EMBL" id="JAQOUE010000001">
    <property type="protein sequence ID" value="MDT7042524.1"/>
    <property type="molecule type" value="Genomic_DNA"/>
</dbReference>
<dbReference type="PIRSF" id="PIRSF028200">
    <property type="entry name" value="UCP028200"/>
    <property type="match status" value="1"/>
</dbReference>
<keyword evidence="3" id="KW-1185">Reference proteome</keyword>
<accession>A0ABU3K7V3</accession>
<protein>
    <submittedName>
        <fullName evidence="2">DUF6279 family lipoprotein</fullName>
    </submittedName>
</protein>
<organism evidence="2 3">
    <name type="scientific">Candidatus Nitronereus thalassa</name>
    <dbReference type="NCBI Taxonomy" id="3020898"/>
    <lineage>
        <taxon>Bacteria</taxon>
        <taxon>Pseudomonadati</taxon>
        <taxon>Nitrospirota</taxon>
        <taxon>Nitrospiria</taxon>
        <taxon>Nitrospirales</taxon>
        <taxon>Nitrospiraceae</taxon>
        <taxon>Candidatus Nitronereus</taxon>
    </lineage>
</organism>